<comment type="similarity">
    <text evidence="1">Belongs to the complex I NDUFA12 subunit family.</text>
</comment>
<keyword evidence="4" id="KW-1185">Reference proteome</keyword>
<dbReference type="Pfam" id="PF05071">
    <property type="entry name" value="NDUFA12"/>
    <property type="match status" value="1"/>
</dbReference>
<evidence type="ECO:0000313" key="4">
    <source>
        <dbReference type="Proteomes" id="UP001465755"/>
    </source>
</evidence>
<gene>
    <name evidence="3" type="ORF">WJX73_009010</name>
</gene>
<feature type="compositionally biased region" description="Basic and acidic residues" evidence="2">
    <location>
        <begin position="147"/>
        <end position="161"/>
    </location>
</feature>
<dbReference type="InterPro" id="IPR007763">
    <property type="entry name" value="NDUFA12"/>
</dbReference>
<evidence type="ECO:0000256" key="1">
    <source>
        <dbReference type="ARBA" id="ARBA00007355"/>
    </source>
</evidence>
<dbReference type="PANTHER" id="PTHR32470">
    <property type="entry name" value="ADH DEHYDROGENASE [UBIQUINONE] 1 ALPHA SUBCOMPLEX ASSEMBLY FACTOR 2"/>
    <property type="match status" value="1"/>
</dbReference>
<dbReference type="EMBL" id="JALJOQ010000007">
    <property type="protein sequence ID" value="KAK9812414.1"/>
    <property type="molecule type" value="Genomic_DNA"/>
</dbReference>
<evidence type="ECO:0000313" key="3">
    <source>
        <dbReference type="EMBL" id="KAK9812414.1"/>
    </source>
</evidence>
<dbReference type="AlphaFoldDB" id="A0AAW1PX41"/>
<protein>
    <recommendedName>
        <fullName evidence="5">NADH dehydrogenase [ubiquinone] 1 alpha subcomplex subunit 12</fullName>
    </recommendedName>
</protein>
<reference evidence="3 4" key="1">
    <citation type="journal article" date="2024" name="Nat. Commun.">
        <title>Phylogenomics reveals the evolutionary origins of lichenization in chlorophyte algae.</title>
        <authorList>
            <person name="Puginier C."/>
            <person name="Libourel C."/>
            <person name="Otte J."/>
            <person name="Skaloud P."/>
            <person name="Haon M."/>
            <person name="Grisel S."/>
            <person name="Petersen M."/>
            <person name="Berrin J.G."/>
            <person name="Delaux P.M."/>
            <person name="Dal Grande F."/>
            <person name="Keller J."/>
        </authorList>
    </citation>
    <scope>NUCLEOTIDE SEQUENCE [LARGE SCALE GENOMIC DNA]</scope>
    <source>
        <strain evidence="3 4">SAG 2036</strain>
    </source>
</reference>
<dbReference type="GO" id="GO:0005739">
    <property type="term" value="C:mitochondrion"/>
    <property type="evidence" value="ECO:0007669"/>
    <property type="project" value="TreeGrafter"/>
</dbReference>
<evidence type="ECO:0008006" key="5">
    <source>
        <dbReference type="Google" id="ProtNLM"/>
    </source>
</evidence>
<dbReference type="GO" id="GO:0032981">
    <property type="term" value="P:mitochondrial respiratory chain complex I assembly"/>
    <property type="evidence" value="ECO:0007669"/>
    <property type="project" value="TreeGrafter"/>
</dbReference>
<dbReference type="Proteomes" id="UP001465755">
    <property type="component" value="Unassembled WGS sequence"/>
</dbReference>
<comment type="caution">
    <text evidence="3">The sequence shown here is derived from an EMBL/GenBank/DDBJ whole genome shotgun (WGS) entry which is preliminary data.</text>
</comment>
<name>A0AAW1PX41_9CHLO</name>
<proteinExistence type="inferred from homology"/>
<evidence type="ECO:0000256" key="2">
    <source>
        <dbReference type="SAM" id="MobiDB-lite"/>
    </source>
</evidence>
<organism evidence="3 4">
    <name type="scientific">Symbiochloris irregularis</name>
    <dbReference type="NCBI Taxonomy" id="706552"/>
    <lineage>
        <taxon>Eukaryota</taxon>
        <taxon>Viridiplantae</taxon>
        <taxon>Chlorophyta</taxon>
        <taxon>core chlorophytes</taxon>
        <taxon>Trebouxiophyceae</taxon>
        <taxon>Trebouxiales</taxon>
        <taxon>Trebouxiaceae</taxon>
        <taxon>Symbiochloris</taxon>
    </lineage>
</organism>
<dbReference type="InterPro" id="IPR052618">
    <property type="entry name" value="ComplexI_NDUFA12"/>
</dbReference>
<dbReference type="PANTHER" id="PTHR32470:SF2">
    <property type="entry name" value="NADH DEHYDROGENASE [UBIQUINONE] 1 ALPHA SUBCOMPLEX ASSEMBLY FACTOR 2"/>
    <property type="match status" value="1"/>
</dbReference>
<feature type="region of interest" description="Disordered" evidence="2">
    <location>
        <begin position="108"/>
        <end position="161"/>
    </location>
</feature>
<sequence>MSGSRSLGVLQRLGAAFEKHVLKRELMGVDDFGNKYFRKDEKDFDGILRERRFVRTPDRSYDPNSVPPEWIQWLNKRRSEAPAAEEVAKGQAHRATVQQRARMLDAEDAKRRFQAESMGNAREAADKQPNMGRFLDQLSNKGAASDGSDRTEGSSSRRGEG</sequence>
<dbReference type="GO" id="GO:0045271">
    <property type="term" value="C:respiratory chain complex I"/>
    <property type="evidence" value="ECO:0007669"/>
    <property type="project" value="InterPro"/>
</dbReference>
<accession>A0AAW1PX41</accession>